<gene>
    <name evidence="1" type="ORF">PACLA_8A077663</name>
</gene>
<proteinExistence type="predicted"/>
<dbReference type="AlphaFoldDB" id="A0A6S7L8I2"/>
<organism evidence="1 2">
    <name type="scientific">Paramuricea clavata</name>
    <name type="common">Red gorgonian</name>
    <name type="synonym">Violescent sea-whip</name>
    <dbReference type="NCBI Taxonomy" id="317549"/>
    <lineage>
        <taxon>Eukaryota</taxon>
        <taxon>Metazoa</taxon>
        <taxon>Cnidaria</taxon>
        <taxon>Anthozoa</taxon>
        <taxon>Octocorallia</taxon>
        <taxon>Malacalcyonacea</taxon>
        <taxon>Plexauridae</taxon>
        <taxon>Paramuricea</taxon>
    </lineage>
</organism>
<evidence type="ECO:0000313" key="2">
    <source>
        <dbReference type="Proteomes" id="UP001152795"/>
    </source>
</evidence>
<name>A0A6S7L8I2_PARCT</name>
<sequence>MRTNHLSPLAMWHTNMITTPDDSTITNWETYGIDYSTSAQQIETSNNIVVPNSDVELSDEHFQYLQQMVNTTQDDGNNGGIEHYLNAVDIVGGFMDEETTDIV</sequence>
<protein>
    <submittedName>
        <fullName evidence="1">Uncharacterized protein</fullName>
    </submittedName>
</protein>
<dbReference type="EMBL" id="CACRXK020015737">
    <property type="protein sequence ID" value="CAB4028799.1"/>
    <property type="molecule type" value="Genomic_DNA"/>
</dbReference>
<accession>A0A6S7L8I2</accession>
<comment type="caution">
    <text evidence="1">The sequence shown here is derived from an EMBL/GenBank/DDBJ whole genome shotgun (WGS) entry which is preliminary data.</text>
</comment>
<reference evidence="1" key="1">
    <citation type="submission" date="2020-04" db="EMBL/GenBank/DDBJ databases">
        <authorList>
            <person name="Alioto T."/>
            <person name="Alioto T."/>
            <person name="Gomez Garrido J."/>
        </authorList>
    </citation>
    <scope>NUCLEOTIDE SEQUENCE</scope>
    <source>
        <strain evidence="1">A484AB</strain>
    </source>
</reference>
<keyword evidence="2" id="KW-1185">Reference proteome</keyword>
<evidence type="ECO:0000313" key="1">
    <source>
        <dbReference type="EMBL" id="CAB4028799.1"/>
    </source>
</evidence>
<dbReference type="Proteomes" id="UP001152795">
    <property type="component" value="Unassembled WGS sequence"/>
</dbReference>